<name>A0ACC0W1U9_9STRA</name>
<proteinExistence type="predicted"/>
<reference evidence="1 2" key="1">
    <citation type="journal article" date="2022" name="bioRxiv">
        <title>The genome of the oomycete Peronosclerospora sorghi, a cosmopolitan pathogen of maize and sorghum, is inflated with dispersed pseudogenes.</title>
        <authorList>
            <person name="Fletcher K."/>
            <person name="Martin F."/>
            <person name="Isakeit T."/>
            <person name="Cavanaugh K."/>
            <person name="Magill C."/>
            <person name="Michelmore R."/>
        </authorList>
    </citation>
    <scope>NUCLEOTIDE SEQUENCE [LARGE SCALE GENOMIC DNA]</scope>
    <source>
        <strain evidence="1">P6</strain>
    </source>
</reference>
<evidence type="ECO:0000313" key="1">
    <source>
        <dbReference type="EMBL" id="KAI9911971.1"/>
    </source>
</evidence>
<protein>
    <submittedName>
        <fullName evidence="1">Uncharacterized protein</fullName>
    </submittedName>
</protein>
<comment type="caution">
    <text evidence="1">The sequence shown here is derived from an EMBL/GenBank/DDBJ whole genome shotgun (WGS) entry which is preliminary data.</text>
</comment>
<dbReference type="Proteomes" id="UP001163321">
    <property type="component" value="Chromosome 5"/>
</dbReference>
<organism evidence="1 2">
    <name type="scientific">Peronosclerospora sorghi</name>
    <dbReference type="NCBI Taxonomy" id="230839"/>
    <lineage>
        <taxon>Eukaryota</taxon>
        <taxon>Sar</taxon>
        <taxon>Stramenopiles</taxon>
        <taxon>Oomycota</taxon>
        <taxon>Peronosporomycetes</taxon>
        <taxon>Peronosporales</taxon>
        <taxon>Peronosporaceae</taxon>
        <taxon>Peronosclerospora</taxon>
    </lineage>
</organism>
<keyword evidence="2" id="KW-1185">Reference proteome</keyword>
<accession>A0ACC0W1U9</accession>
<gene>
    <name evidence="1" type="ORF">PsorP6_008947</name>
</gene>
<dbReference type="EMBL" id="CM047584">
    <property type="protein sequence ID" value="KAI9911971.1"/>
    <property type="molecule type" value="Genomic_DNA"/>
</dbReference>
<sequence>MLDVDGIKFNCKTPQRHMSEYLDCLKYVAYLMTRNHVLLLFCANACPDPANTLILRIDRANMSFLSKADRILSLLVDLTETDEARPTNTPAKCSGAERQEGNRGKTATSSHRSSTHQKLN</sequence>
<evidence type="ECO:0000313" key="2">
    <source>
        <dbReference type="Proteomes" id="UP001163321"/>
    </source>
</evidence>